<sequence length="74" mass="8748">MFPWLRQLQGRELFALRGNSRALRNLIPSVSRTRKGRQLNRVVLRRRERETSLSKLFSSNTRPLPGEYRTRVAP</sequence>
<proteinExistence type="predicted"/>
<keyword evidence="3" id="KW-1185">Reference proteome</keyword>
<accession>A0AAE0XX39</accession>
<dbReference type="EMBL" id="JAWDGP010007369">
    <property type="protein sequence ID" value="KAK3722810.1"/>
    <property type="molecule type" value="Genomic_DNA"/>
</dbReference>
<organism evidence="2 3">
    <name type="scientific">Elysia crispata</name>
    <name type="common">lettuce slug</name>
    <dbReference type="NCBI Taxonomy" id="231223"/>
    <lineage>
        <taxon>Eukaryota</taxon>
        <taxon>Metazoa</taxon>
        <taxon>Spiralia</taxon>
        <taxon>Lophotrochozoa</taxon>
        <taxon>Mollusca</taxon>
        <taxon>Gastropoda</taxon>
        <taxon>Heterobranchia</taxon>
        <taxon>Euthyneura</taxon>
        <taxon>Panpulmonata</taxon>
        <taxon>Sacoglossa</taxon>
        <taxon>Placobranchoidea</taxon>
        <taxon>Plakobranchidae</taxon>
        <taxon>Elysia</taxon>
    </lineage>
</organism>
<reference evidence="2" key="1">
    <citation type="journal article" date="2023" name="G3 (Bethesda)">
        <title>A reference genome for the long-term kleptoplast-retaining sea slug Elysia crispata morphotype clarki.</title>
        <authorList>
            <person name="Eastman K.E."/>
            <person name="Pendleton A.L."/>
            <person name="Shaikh M.A."/>
            <person name="Suttiyut T."/>
            <person name="Ogas R."/>
            <person name="Tomko P."/>
            <person name="Gavelis G."/>
            <person name="Widhalm J.R."/>
            <person name="Wisecaver J.H."/>
        </authorList>
    </citation>
    <scope>NUCLEOTIDE SEQUENCE</scope>
    <source>
        <strain evidence="2">ECLA1</strain>
    </source>
</reference>
<protein>
    <submittedName>
        <fullName evidence="2">Uncharacterized protein</fullName>
    </submittedName>
</protein>
<dbReference type="Proteomes" id="UP001283361">
    <property type="component" value="Unassembled WGS sequence"/>
</dbReference>
<evidence type="ECO:0000313" key="2">
    <source>
        <dbReference type="EMBL" id="KAK3722810.1"/>
    </source>
</evidence>
<name>A0AAE0XX39_9GAST</name>
<gene>
    <name evidence="2" type="ORF">RRG08_040195</name>
</gene>
<dbReference type="AlphaFoldDB" id="A0AAE0XX39"/>
<evidence type="ECO:0000313" key="3">
    <source>
        <dbReference type="Proteomes" id="UP001283361"/>
    </source>
</evidence>
<feature type="region of interest" description="Disordered" evidence="1">
    <location>
        <begin position="55"/>
        <end position="74"/>
    </location>
</feature>
<comment type="caution">
    <text evidence="2">The sequence shown here is derived from an EMBL/GenBank/DDBJ whole genome shotgun (WGS) entry which is preliminary data.</text>
</comment>
<evidence type="ECO:0000256" key="1">
    <source>
        <dbReference type="SAM" id="MobiDB-lite"/>
    </source>
</evidence>